<gene>
    <name evidence="2" type="ORF">P4T90_15525</name>
</gene>
<reference evidence="2 3" key="1">
    <citation type="submission" date="2023-03" db="EMBL/GenBank/DDBJ databases">
        <title>Bacillus Genome Sequencing.</title>
        <authorList>
            <person name="Dunlap C."/>
        </authorList>
    </citation>
    <scope>NUCLEOTIDE SEQUENCE [LARGE SCALE GENOMIC DNA]</scope>
    <source>
        <strain evidence="2 3">B-23453</strain>
    </source>
</reference>
<evidence type="ECO:0000313" key="3">
    <source>
        <dbReference type="Proteomes" id="UP001341444"/>
    </source>
</evidence>
<evidence type="ECO:0000256" key="1">
    <source>
        <dbReference type="SAM" id="Coils"/>
    </source>
</evidence>
<organism evidence="2 3">
    <name type="scientific">Heyndrickxia acidicola</name>
    <dbReference type="NCBI Taxonomy" id="209389"/>
    <lineage>
        <taxon>Bacteria</taxon>
        <taxon>Bacillati</taxon>
        <taxon>Bacillota</taxon>
        <taxon>Bacilli</taxon>
        <taxon>Bacillales</taxon>
        <taxon>Bacillaceae</taxon>
        <taxon>Heyndrickxia</taxon>
    </lineage>
</organism>
<comment type="caution">
    <text evidence="2">The sequence shown here is derived from an EMBL/GenBank/DDBJ whole genome shotgun (WGS) entry which is preliminary data.</text>
</comment>
<dbReference type="RefSeq" id="WP_066266356.1">
    <property type="nucleotide sequence ID" value="NZ_JARMAB010000023.1"/>
</dbReference>
<keyword evidence="3" id="KW-1185">Reference proteome</keyword>
<name>A0ABU6MIF5_9BACI</name>
<keyword evidence="1" id="KW-0175">Coiled coil</keyword>
<sequence>MSDNDHQELYDDLKKIGFKLEQEINDWIKENLNHEKVIIGASAAGKFYSEMIKKLHYYANFLSLQLNFPTKDDVANTAKLIIQAEEKIDHLEEQIDQLSKAIESMKGQLKEQAPAEKQDEDTFSFVKDEILKMHLTRWKKNSDTFLNQTYKQHLIQKKRRKGSDGR</sequence>
<accession>A0ABU6MIF5</accession>
<dbReference type="Proteomes" id="UP001341444">
    <property type="component" value="Unassembled WGS sequence"/>
</dbReference>
<dbReference type="EMBL" id="JARMAB010000023">
    <property type="protein sequence ID" value="MED1204458.1"/>
    <property type="molecule type" value="Genomic_DNA"/>
</dbReference>
<proteinExistence type="predicted"/>
<protein>
    <submittedName>
        <fullName evidence="2">Uncharacterized protein</fullName>
    </submittedName>
</protein>
<feature type="coiled-coil region" evidence="1">
    <location>
        <begin position="74"/>
        <end position="108"/>
    </location>
</feature>
<evidence type="ECO:0000313" key="2">
    <source>
        <dbReference type="EMBL" id="MED1204458.1"/>
    </source>
</evidence>